<evidence type="ECO:0000256" key="1">
    <source>
        <dbReference type="SAM" id="MobiDB-lite"/>
    </source>
</evidence>
<comment type="caution">
    <text evidence="2">The sequence shown here is derived from an EMBL/GenBank/DDBJ whole genome shotgun (WGS) entry which is preliminary data.</text>
</comment>
<accession>A0ABQ1YUU7</accession>
<dbReference type="EMBL" id="BMIA01000002">
    <property type="protein sequence ID" value="GGH37440.1"/>
    <property type="molecule type" value="Genomic_DNA"/>
</dbReference>
<feature type="region of interest" description="Disordered" evidence="1">
    <location>
        <begin position="80"/>
        <end position="103"/>
    </location>
</feature>
<protein>
    <recommendedName>
        <fullName evidence="4">Outer membrane protein beta-barrel domain-containing protein</fullName>
    </recommendedName>
</protein>
<dbReference type="Proteomes" id="UP000600214">
    <property type="component" value="Unassembled WGS sequence"/>
</dbReference>
<proteinExistence type="predicted"/>
<reference evidence="3" key="1">
    <citation type="journal article" date="2019" name="Int. J. Syst. Evol. Microbiol.">
        <title>The Global Catalogue of Microorganisms (GCM) 10K type strain sequencing project: providing services to taxonomists for standard genome sequencing and annotation.</title>
        <authorList>
            <consortium name="The Broad Institute Genomics Platform"/>
            <consortium name="The Broad Institute Genome Sequencing Center for Infectious Disease"/>
            <person name="Wu L."/>
            <person name="Ma J."/>
        </authorList>
    </citation>
    <scope>NUCLEOTIDE SEQUENCE [LARGE SCALE GENOMIC DNA]</scope>
    <source>
        <strain evidence="3">CGMCC 1.15288</strain>
    </source>
</reference>
<keyword evidence="3" id="KW-1185">Reference proteome</keyword>
<evidence type="ECO:0000313" key="3">
    <source>
        <dbReference type="Proteomes" id="UP000600214"/>
    </source>
</evidence>
<sequence>MGRIITLTFLLSFIFVAVHGQDVMVRKNGSTIEGKVVEVGIDKVLYKISQEANAANFVIRKNELLRIEFGNGQTIWFDKRRERSSERSSERGHERNSPVVQDEEMRRNKIDFSPFKALDSGPGFGISYERILDKSGYFGLLLPFTLTIPDSYYFPVGSESNDNDQMYYFSPSLKIYPFGQKRVTYAVGPTLYAGVGKRWYNYTDYNPTTQVHTSRDEERERFRMGMIVNNYVNFQITKHFQIGLNAGLGPRYIDREKFRSETYRNRGMEITGEFNFNLGFRF</sequence>
<gene>
    <name evidence="2" type="ORF">GCM10007423_30480</name>
</gene>
<evidence type="ECO:0000313" key="2">
    <source>
        <dbReference type="EMBL" id="GGH37440.1"/>
    </source>
</evidence>
<organism evidence="2 3">
    <name type="scientific">Dyadobacter endophyticus</name>
    <dbReference type="NCBI Taxonomy" id="1749036"/>
    <lineage>
        <taxon>Bacteria</taxon>
        <taxon>Pseudomonadati</taxon>
        <taxon>Bacteroidota</taxon>
        <taxon>Cytophagia</taxon>
        <taxon>Cytophagales</taxon>
        <taxon>Spirosomataceae</taxon>
        <taxon>Dyadobacter</taxon>
    </lineage>
</organism>
<dbReference type="RefSeq" id="WP_188933563.1">
    <property type="nucleotide sequence ID" value="NZ_BMIA01000002.1"/>
</dbReference>
<name>A0ABQ1YUU7_9BACT</name>
<evidence type="ECO:0008006" key="4">
    <source>
        <dbReference type="Google" id="ProtNLM"/>
    </source>
</evidence>
<feature type="compositionally biased region" description="Basic and acidic residues" evidence="1">
    <location>
        <begin position="80"/>
        <end position="96"/>
    </location>
</feature>